<dbReference type="OrthoDB" id="8767433at2759"/>
<organism evidence="1 2">
    <name type="scientific">Conger conger</name>
    <name type="common">Conger eel</name>
    <name type="synonym">Muraena conger</name>
    <dbReference type="NCBI Taxonomy" id="82655"/>
    <lineage>
        <taxon>Eukaryota</taxon>
        <taxon>Metazoa</taxon>
        <taxon>Chordata</taxon>
        <taxon>Craniata</taxon>
        <taxon>Vertebrata</taxon>
        <taxon>Euteleostomi</taxon>
        <taxon>Actinopterygii</taxon>
        <taxon>Neopterygii</taxon>
        <taxon>Teleostei</taxon>
        <taxon>Anguilliformes</taxon>
        <taxon>Congridae</taxon>
        <taxon>Conger</taxon>
    </lineage>
</organism>
<evidence type="ECO:0000313" key="2">
    <source>
        <dbReference type="Proteomes" id="UP001152803"/>
    </source>
</evidence>
<accession>A0A9Q1DMR0</accession>
<gene>
    <name evidence="1" type="ORF">COCON_G00095010</name>
</gene>
<dbReference type="InterPro" id="IPR012574">
    <property type="entry name" value="ATP5MJ"/>
</dbReference>
<dbReference type="GO" id="GO:0005739">
    <property type="term" value="C:mitochondrion"/>
    <property type="evidence" value="ECO:0007669"/>
    <property type="project" value="InterPro"/>
</dbReference>
<protein>
    <submittedName>
        <fullName evidence="1">Uncharacterized protein</fullName>
    </submittedName>
</protein>
<sequence>MTACFPEHTTTHFAVVTGDLPFSFADSKAYAYSARKMAGGAISAWWTRMSPYYAKAYQEMWVGLGIMTYFYYKISYGGKKAVKGKPAH</sequence>
<dbReference type="Pfam" id="PF08039">
    <property type="entry name" value="Mit_proteolip"/>
    <property type="match status" value="1"/>
</dbReference>
<proteinExistence type="predicted"/>
<dbReference type="EMBL" id="JAFJMO010000006">
    <property type="protein sequence ID" value="KAJ8274876.1"/>
    <property type="molecule type" value="Genomic_DNA"/>
</dbReference>
<dbReference type="Proteomes" id="UP001152803">
    <property type="component" value="Unassembled WGS sequence"/>
</dbReference>
<dbReference type="PANTHER" id="PTHR15233">
    <property type="entry name" value="MITOCHONDRIAL PROTEOLIPID"/>
    <property type="match status" value="1"/>
</dbReference>
<name>A0A9Q1DMR0_CONCO</name>
<dbReference type="AlphaFoldDB" id="A0A9Q1DMR0"/>
<dbReference type="PANTHER" id="PTHR15233:SF1">
    <property type="entry name" value="ATP SYNTHASE SUBUNIT ATP5MJ, MITOCHONDRIAL"/>
    <property type="match status" value="1"/>
</dbReference>
<comment type="caution">
    <text evidence="1">The sequence shown here is derived from an EMBL/GenBank/DDBJ whole genome shotgun (WGS) entry which is preliminary data.</text>
</comment>
<reference evidence="1" key="1">
    <citation type="journal article" date="2023" name="Science">
        <title>Genome structures resolve the early diversification of teleost fishes.</title>
        <authorList>
            <person name="Parey E."/>
            <person name="Louis A."/>
            <person name="Montfort J."/>
            <person name="Bouchez O."/>
            <person name="Roques C."/>
            <person name="Iampietro C."/>
            <person name="Lluch J."/>
            <person name="Castinel A."/>
            <person name="Donnadieu C."/>
            <person name="Desvignes T."/>
            <person name="Floi Bucao C."/>
            <person name="Jouanno E."/>
            <person name="Wen M."/>
            <person name="Mejri S."/>
            <person name="Dirks R."/>
            <person name="Jansen H."/>
            <person name="Henkel C."/>
            <person name="Chen W.J."/>
            <person name="Zahm M."/>
            <person name="Cabau C."/>
            <person name="Klopp C."/>
            <person name="Thompson A.W."/>
            <person name="Robinson-Rechavi M."/>
            <person name="Braasch I."/>
            <person name="Lecointre G."/>
            <person name="Bobe J."/>
            <person name="Postlethwait J.H."/>
            <person name="Berthelot C."/>
            <person name="Roest Crollius H."/>
            <person name="Guiguen Y."/>
        </authorList>
    </citation>
    <scope>NUCLEOTIDE SEQUENCE</scope>
    <source>
        <strain evidence="1">Concon-B</strain>
    </source>
</reference>
<keyword evidence="2" id="KW-1185">Reference proteome</keyword>
<evidence type="ECO:0000313" key="1">
    <source>
        <dbReference type="EMBL" id="KAJ8274876.1"/>
    </source>
</evidence>